<protein>
    <submittedName>
        <fullName evidence="2">Uncharacterized protein</fullName>
    </submittedName>
</protein>
<organism evidence="2 3">
    <name type="scientific">Bifidobacterium adolescentis</name>
    <dbReference type="NCBI Taxonomy" id="1680"/>
    <lineage>
        <taxon>Bacteria</taxon>
        <taxon>Bacillati</taxon>
        <taxon>Actinomycetota</taxon>
        <taxon>Actinomycetes</taxon>
        <taxon>Bifidobacteriales</taxon>
        <taxon>Bifidobacteriaceae</taxon>
        <taxon>Bifidobacterium</taxon>
    </lineage>
</organism>
<dbReference type="EMBL" id="WDLT01000016">
    <property type="protein sequence ID" value="KAB5743999.1"/>
    <property type="molecule type" value="Genomic_DNA"/>
</dbReference>
<evidence type="ECO:0000313" key="2">
    <source>
        <dbReference type="EMBL" id="KAB5743999.1"/>
    </source>
</evidence>
<dbReference type="AlphaFoldDB" id="A0A7J5MWE6"/>
<feature type="region of interest" description="Disordered" evidence="1">
    <location>
        <begin position="1"/>
        <end position="26"/>
    </location>
</feature>
<evidence type="ECO:0000313" key="3">
    <source>
        <dbReference type="Proteomes" id="UP000437631"/>
    </source>
</evidence>
<proteinExistence type="predicted"/>
<comment type="caution">
    <text evidence="2">The sequence shown here is derived from an EMBL/GenBank/DDBJ whole genome shotgun (WGS) entry which is preliminary data.</text>
</comment>
<sequence>MAYRGKGRLARPPMMTAGKGESIPQAGGFYENRRKSVCTFDFDGQKTSQCLQAVGLRPDWRHCRIRFYVPYAVALKGKALKKVQLRKEVHKVHTASLMFAQPYSSLAFS</sequence>
<gene>
    <name evidence="2" type="ORF">GA752_09735</name>
</gene>
<dbReference type="Proteomes" id="UP000437631">
    <property type="component" value="Unassembled WGS sequence"/>
</dbReference>
<evidence type="ECO:0000256" key="1">
    <source>
        <dbReference type="SAM" id="MobiDB-lite"/>
    </source>
</evidence>
<name>A0A7J5MWE6_BIFAD</name>
<reference evidence="2 3" key="1">
    <citation type="journal article" date="2019" name="Nat. Med.">
        <title>A library of human gut bacterial isolates paired with longitudinal multiomics data enables mechanistic microbiome research.</title>
        <authorList>
            <person name="Poyet M."/>
            <person name="Groussin M."/>
            <person name="Gibbons S.M."/>
            <person name="Avila-Pacheco J."/>
            <person name="Jiang X."/>
            <person name="Kearney S.M."/>
            <person name="Perrotta A.R."/>
            <person name="Berdy B."/>
            <person name="Zhao S."/>
            <person name="Lieberman T.D."/>
            <person name="Swanson P.K."/>
            <person name="Smith M."/>
            <person name="Roesemann S."/>
            <person name="Alexander J.E."/>
            <person name="Rich S.A."/>
            <person name="Livny J."/>
            <person name="Vlamakis H."/>
            <person name="Clish C."/>
            <person name="Bullock K."/>
            <person name="Deik A."/>
            <person name="Scott J."/>
            <person name="Pierce K.A."/>
            <person name="Xavier R.J."/>
            <person name="Alm E.J."/>
        </authorList>
    </citation>
    <scope>NUCLEOTIDE SEQUENCE [LARGE SCALE GENOMIC DNA]</scope>
    <source>
        <strain evidence="2 3">BIOML-A190</strain>
    </source>
</reference>
<accession>A0A7J5MWE6</accession>